<organism evidence="2 3">
    <name type="scientific">Albula glossodonta</name>
    <name type="common">roundjaw bonefish</name>
    <dbReference type="NCBI Taxonomy" id="121402"/>
    <lineage>
        <taxon>Eukaryota</taxon>
        <taxon>Metazoa</taxon>
        <taxon>Chordata</taxon>
        <taxon>Craniata</taxon>
        <taxon>Vertebrata</taxon>
        <taxon>Euteleostomi</taxon>
        <taxon>Actinopterygii</taxon>
        <taxon>Neopterygii</taxon>
        <taxon>Teleostei</taxon>
        <taxon>Albuliformes</taxon>
        <taxon>Albulidae</taxon>
        <taxon>Albula</taxon>
    </lineage>
</organism>
<feature type="compositionally biased region" description="Basic and acidic residues" evidence="1">
    <location>
        <begin position="206"/>
        <end position="223"/>
    </location>
</feature>
<reference evidence="2" key="1">
    <citation type="thesis" date="2021" institute="BYU ScholarsArchive" country="Provo, UT, USA">
        <title>Applications of and Algorithms for Genome Assembly and Genomic Analyses with an Emphasis on Marine Teleosts.</title>
        <authorList>
            <person name="Pickett B.D."/>
        </authorList>
    </citation>
    <scope>NUCLEOTIDE SEQUENCE</scope>
    <source>
        <strain evidence="2">HI-2016</strain>
    </source>
</reference>
<evidence type="ECO:0000313" key="2">
    <source>
        <dbReference type="EMBL" id="KAG9333118.1"/>
    </source>
</evidence>
<comment type="caution">
    <text evidence="2">The sequence shown here is derived from an EMBL/GenBank/DDBJ whole genome shotgun (WGS) entry which is preliminary data.</text>
</comment>
<accession>A0A8T2N5N8</accession>
<sequence>MEIVAEGGKGKQDALAQAGSTRCACPPLWHLALVEEVQAFWDVLEAAHHISPGGREAHQGKDPQHCQGLHPRQRAQPDLSMDPQRSRLPSPEQSCLPPPERSRLPSPERSRLPLPERSRLPSPERSRLPSPERSRLPSRPNLKSQSQRVRVRDSQSISDRVRIRGRVRDRESKLESQRVRESGAESQTQKQRVRESGAESQTQKQRVRESKAESQRVRSRESESQGQRVRHRSRESENQRQRVRESGAESQTQKQKQRVRESETESQRQTYCHGCSPEMVPRLSHSRKAICSIASALAQLRPHPTPGHPHPTHTQFQLSTWSATTSEGVLATGSGAVSWQQCRACSVHASEHEDNPAGQTSTRRPSSATCTCTSVHCCLEITAHTLLLLRAFWLD</sequence>
<evidence type="ECO:0000256" key="1">
    <source>
        <dbReference type="SAM" id="MobiDB-lite"/>
    </source>
</evidence>
<name>A0A8T2N5N8_9TELE</name>
<feature type="compositionally biased region" description="Basic and acidic residues" evidence="1">
    <location>
        <begin position="55"/>
        <end position="64"/>
    </location>
</feature>
<dbReference type="Proteomes" id="UP000824540">
    <property type="component" value="Unassembled WGS sequence"/>
</dbReference>
<dbReference type="EMBL" id="JAFBMS010000215">
    <property type="protein sequence ID" value="KAG9333118.1"/>
    <property type="molecule type" value="Genomic_DNA"/>
</dbReference>
<gene>
    <name evidence="2" type="ORF">JZ751_013472</name>
</gene>
<proteinExistence type="predicted"/>
<keyword evidence="3" id="KW-1185">Reference proteome</keyword>
<protein>
    <submittedName>
        <fullName evidence="2">Uncharacterized protein</fullName>
    </submittedName>
</protein>
<feature type="compositionally biased region" description="Basic and acidic residues" evidence="1">
    <location>
        <begin position="234"/>
        <end position="247"/>
    </location>
</feature>
<feature type="compositionally biased region" description="Basic and acidic residues" evidence="1">
    <location>
        <begin position="100"/>
        <end position="135"/>
    </location>
</feature>
<feature type="compositionally biased region" description="Basic and acidic residues" evidence="1">
    <location>
        <begin position="159"/>
        <end position="183"/>
    </location>
</feature>
<evidence type="ECO:0000313" key="3">
    <source>
        <dbReference type="Proteomes" id="UP000824540"/>
    </source>
</evidence>
<dbReference type="AlphaFoldDB" id="A0A8T2N5N8"/>
<feature type="region of interest" description="Disordered" evidence="1">
    <location>
        <begin position="52"/>
        <end position="276"/>
    </location>
</feature>